<evidence type="ECO:0000256" key="3">
    <source>
        <dbReference type="ARBA" id="ARBA00022598"/>
    </source>
</evidence>
<dbReference type="HAMAP" id="MF_01161">
    <property type="entry name" value="tRNA_Ile_lys_synt"/>
    <property type="match status" value="1"/>
</dbReference>
<evidence type="ECO:0000259" key="9">
    <source>
        <dbReference type="SMART" id="SM00977"/>
    </source>
</evidence>
<evidence type="ECO:0000256" key="6">
    <source>
        <dbReference type="ARBA" id="ARBA00022840"/>
    </source>
</evidence>
<dbReference type="SMART" id="SM00977">
    <property type="entry name" value="TilS_C"/>
    <property type="match status" value="1"/>
</dbReference>
<evidence type="ECO:0000313" key="10">
    <source>
        <dbReference type="EMBL" id="ACY16049.1"/>
    </source>
</evidence>
<evidence type="ECO:0000256" key="1">
    <source>
        <dbReference type="ARBA" id="ARBA00004496"/>
    </source>
</evidence>
<dbReference type="PANTHER" id="PTHR43033">
    <property type="entry name" value="TRNA(ILE)-LYSIDINE SYNTHASE-RELATED"/>
    <property type="match status" value="1"/>
</dbReference>
<dbReference type="NCBIfam" id="TIGR02433">
    <property type="entry name" value="lysidine_TilS_C"/>
    <property type="match status" value="1"/>
</dbReference>
<sequence>MDALLEHVAEALGAHALGPEDAIGVACSGGPDSSALAHACLRLASAERARIGPVTLLHVDHGLRPDSGADAAAVYALAEPFGAAVHVVRAEVDRDRASLEAAARDARFAALDALAEQLGLRFVLLAHTASDQAETVLMRVLRGTGVFGLAAMQPRRGRYLRPLLGLERGDIEAYCARAGVVALADPMNRDPAFLRVRVRRRWLPALREENPRIDRALCRLAESAAQQREVLSYAAERLLAEARASDADEPAYRVAALRQAPAAVRARALAEMCTRVGAPPPEAVHLAAIDALLAASAAGSRRLSLPGAEAERAYDRLYVRASAPAAAVADAAAADAELAAVRVRGPDGPYQVRRWQPGDRMRPARLRGRSRTLGRLFIDAKVPRAERARAVVVTRQGDGAIVWAQHLGPAFDIEISVSLTAGEPLAR</sequence>
<keyword evidence="5 8" id="KW-0547">Nucleotide-binding</keyword>
<dbReference type="SUPFAM" id="SSF82829">
    <property type="entry name" value="MesJ substrate recognition domain-like"/>
    <property type="match status" value="1"/>
</dbReference>
<comment type="domain">
    <text evidence="8">The N-terminal region contains the highly conserved SGGXDS motif, predicted to be a P-loop motif involved in ATP binding.</text>
</comment>
<evidence type="ECO:0000256" key="8">
    <source>
        <dbReference type="HAMAP-Rule" id="MF_01161"/>
    </source>
</evidence>
<proteinExistence type="inferred from homology"/>
<dbReference type="Proteomes" id="UP000001880">
    <property type="component" value="Chromosome"/>
</dbReference>
<comment type="catalytic activity">
    <reaction evidence="7 8">
        <text>cytidine(34) in tRNA(Ile2) + L-lysine + ATP = lysidine(34) in tRNA(Ile2) + AMP + diphosphate + H(+)</text>
        <dbReference type="Rhea" id="RHEA:43744"/>
        <dbReference type="Rhea" id="RHEA-COMP:10625"/>
        <dbReference type="Rhea" id="RHEA-COMP:10670"/>
        <dbReference type="ChEBI" id="CHEBI:15378"/>
        <dbReference type="ChEBI" id="CHEBI:30616"/>
        <dbReference type="ChEBI" id="CHEBI:32551"/>
        <dbReference type="ChEBI" id="CHEBI:33019"/>
        <dbReference type="ChEBI" id="CHEBI:82748"/>
        <dbReference type="ChEBI" id="CHEBI:83665"/>
        <dbReference type="ChEBI" id="CHEBI:456215"/>
        <dbReference type="EC" id="6.3.4.19"/>
    </reaction>
</comment>
<organism evidence="10 11">
    <name type="scientific">Haliangium ochraceum (strain DSM 14365 / JCM 11303 / SMP-2)</name>
    <dbReference type="NCBI Taxonomy" id="502025"/>
    <lineage>
        <taxon>Bacteria</taxon>
        <taxon>Pseudomonadati</taxon>
        <taxon>Myxococcota</taxon>
        <taxon>Polyangia</taxon>
        <taxon>Haliangiales</taxon>
        <taxon>Kofleriaceae</taxon>
        <taxon>Haliangium</taxon>
    </lineage>
</organism>
<dbReference type="GO" id="GO:0005524">
    <property type="term" value="F:ATP binding"/>
    <property type="evidence" value="ECO:0007669"/>
    <property type="project" value="UniProtKB-UniRule"/>
</dbReference>
<dbReference type="SUPFAM" id="SSF52402">
    <property type="entry name" value="Adenine nucleotide alpha hydrolases-like"/>
    <property type="match status" value="1"/>
</dbReference>
<dbReference type="CDD" id="cd01992">
    <property type="entry name" value="TilS_N"/>
    <property type="match status" value="1"/>
</dbReference>
<dbReference type="InterPro" id="IPR014729">
    <property type="entry name" value="Rossmann-like_a/b/a_fold"/>
</dbReference>
<evidence type="ECO:0000256" key="5">
    <source>
        <dbReference type="ARBA" id="ARBA00022741"/>
    </source>
</evidence>
<dbReference type="EMBL" id="CP001804">
    <property type="protein sequence ID" value="ACY16049.1"/>
    <property type="molecule type" value="Genomic_DNA"/>
</dbReference>
<dbReference type="RefSeq" id="WP_012828648.1">
    <property type="nucleotide sequence ID" value="NC_013440.1"/>
</dbReference>
<feature type="binding site" evidence="8">
    <location>
        <begin position="28"/>
        <end position="33"/>
    </location>
    <ligand>
        <name>ATP</name>
        <dbReference type="ChEBI" id="CHEBI:30616"/>
    </ligand>
</feature>
<dbReference type="KEGG" id="hoh:Hoch_3547"/>
<evidence type="ECO:0000256" key="2">
    <source>
        <dbReference type="ARBA" id="ARBA00022490"/>
    </source>
</evidence>
<dbReference type="NCBIfam" id="TIGR02432">
    <property type="entry name" value="lysidine_TilS_N"/>
    <property type="match status" value="1"/>
</dbReference>
<dbReference type="Pfam" id="PF11734">
    <property type="entry name" value="TilS_C"/>
    <property type="match status" value="1"/>
</dbReference>
<keyword evidence="6 8" id="KW-0067">ATP-binding</keyword>
<dbReference type="eggNOG" id="COG0037">
    <property type="taxonomic scope" value="Bacteria"/>
</dbReference>
<evidence type="ECO:0000313" key="11">
    <source>
        <dbReference type="Proteomes" id="UP000001880"/>
    </source>
</evidence>
<comment type="subcellular location">
    <subcellularLocation>
        <location evidence="1 8">Cytoplasm</location>
    </subcellularLocation>
</comment>
<dbReference type="Gene3D" id="3.40.50.620">
    <property type="entry name" value="HUPs"/>
    <property type="match status" value="1"/>
</dbReference>
<dbReference type="InterPro" id="IPR015262">
    <property type="entry name" value="tRNA_Ile_lys_synt_subst-bd"/>
</dbReference>
<dbReference type="HOGENOM" id="CLU_018869_0_1_7"/>
<reference evidence="10 11" key="1">
    <citation type="journal article" date="2010" name="Stand. Genomic Sci.">
        <title>Complete genome sequence of Haliangium ochraceum type strain (SMP-2).</title>
        <authorList>
            <consortium name="US DOE Joint Genome Institute (JGI-PGF)"/>
            <person name="Ivanova N."/>
            <person name="Daum C."/>
            <person name="Lang E."/>
            <person name="Abt B."/>
            <person name="Kopitz M."/>
            <person name="Saunders E."/>
            <person name="Lapidus A."/>
            <person name="Lucas S."/>
            <person name="Glavina Del Rio T."/>
            <person name="Nolan M."/>
            <person name="Tice H."/>
            <person name="Copeland A."/>
            <person name="Cheng J.F."/>
            <person name="Chen F."/>
            <person name="Bruce D."/>
            <person name="Goodwin L."/>
            <person name="Pitluck S."/>
            <person name="Mavromatis K."/>
            <person name="Pati A."/>
            <person name="Mikhailova N."/>
            <person name="Chen A."/>
            <person name="Palaniappan K."/>
            <person name="Land M."/>
            <person name="Hauser L."/>
            <person name="Chang Y.J."/>
            <person name="Jeffries C.D."/>
            <person name="Detter J.C."/>
            <person name="Brettin T."/>
            <person name="Rohde M."/>
            <person name="Goker M."/>
            <person name="Bristow J."/>
            <person name="Markowitz V."/>
            <person name="Eisen J.A."/>
            <person name="Hugenholtz P."/>
            <person name="Kyrpides N.C."/>
            <person name="Klenk H.P."/>
        </authorList>
    </citation>
    <scope>NUCLEOTIDE SEQUENCE [LARGE SCALE GENOMIC DNA]</scope>
    <source>
        <strain evidence="11">DSM 14365 / CIP 107738 / JCM 11303 / AJ 13395 / SMP-2</strain>
    </source>
</reference>
<dbReference type="GO" id="GO:0005737">
    <property type="term" value="C:cytoplasm"/>
    <property type="evidence" value="ECO:0007669"/>
    <property type="project" value="UniProtKB-SubCell"/>
</dbReference>
<dbReference type="InterPro" id="IPR012796">
    <property type="entry name" value="Lysidine-tRNA-synth_C"/>
</dbReference>
<keyword evidence="3 8" id="KW-0436">Ligase</keyword>
<dbReference type="EC" id="6.3.4.19" evidence="8"/>
<dbReference type="Pfam" id="PF01171">
    <property type="entry name" value="ATP_bind_3"/>
    <property type="match status" value="1"/>
</dbReference>
<protein>
    <recommendedName>
        <fullName evidence="8">tRNA(Ile)-lysidine synthase</fullName>
        <ecNumber evidence="8">6.3.4.19</ecNumber>
    </recommendedName>
    <alternativeName>
        <fullName evidence="8">tRNA(Ile)-2-lysyl-cytidine synthase</fullName>
    </alternativeName>
    <alternativeName>
        <fullName evidence="8">tRNA(Ile)-lysidine synthetase</fullName>
    </alternativeName>
</protein>
<name>D0LWB7_HALO1</name>
<evidence type="ECO:0000256" key="7">
    <source>
        <dbReference type="ARBA" id="ARBA00048539"/>
    </source>
</evidence>
<accession>D0LWB7</accession>
<dbReference type="GO" id="GO:0006400">
    <property type="term" value="P:tRNA modification"/>
    <property type="evidence" value="ECO:0007669"/>
    <property type="project" value="UniProtKB-UniRule"/>
</dbReference>
<dbReference type="AlphaFoldDB" id="D0LWB7"/>
<gene>
    <name evidence="8" type="primary">tilS</name>
    <name evidence="10" type="ordered locus">Hoch_3547</name>
</gene>
<dbReference type="SUPFAM" id="SSF56037">
    <property type="entry name" value="PheT/TilS domain"/>
    <property type="match status" value="1"/>
</dbReference>
<dbReference type="OrthoDB" id="9807403at2"/>
<dbReference type="InterPro" id="IPR011063">
    <property type="entry name" value="TilS/TtcA_N"/>
</dbReference>
<dbReference type="SMR" id="D0LWB7"/>
<comment type="similarity">
    <text evidence="8">Belongs to the tRNA(Ile)-lysidine synthase family.</text>
</comment>
<dbReference type="GO" id="GO:0032267">
    <property type="term" value="F:tRNA(Ile)-lysidine synthase activity"/>
    <property type="evidence" value="ECO:0007669"/>
    <property type="project" value="UniProtKB-EC"/>
</dbReference>
<dbReference type="STRING" id="502025.Hoch_3547"/>
<dbReference type="InterPro" id="IPR012795">
    <property type="entry name" value="tRNA_Ile_lys_synt_N"/>
</dbReference>
<keyword evidence="2 8" id="KW-0963">Cytoplasm</keyword>
<comment type="function">
    <text evidence="8">Ligates lysine onto the cytidine present at position 34 of the AUA codon-specific tRNA(Ile) that contains the anticodon CAU, in an ATP-dependent manner. Cytidine is converted to lysidine, thus changing the amino acid specificity of the tRNA from methionine to isoleucine.</text>
</comment>
<keyword evidence="11" id="KW-1185">Reference proteome</keyword>
<dbReference type="InterPro" id="IPR012094">
    <property type="entry name" value="tRNA_Ile_lys_synt"/>
</dbReference>
<keyword evidence="4 8" id="KW-0819">tRNA processing</keyword>
<evidence type="ECO:0000256" key="4">
    <source>
        <dbReference type="ARBA" id="ARBA00022694"/>
    </source>
</evidence>
<feature type="domain" description="Lysidine-tRNA(Ile) synthetase C-terminal" evidence="9">
    <location>
        <begin position="350"/>
        <end position="415"/>
    </location>
</feature>
<dbReference type="PANTHER" id="PTHR43033:SF1">
    <property type="entry name" value="TRNA(ILE)-LYSIDINE SYNTHASE-RELATED"/>
    <property type="match status" value="1"/>
</dbReference>
<dbReference type="Pfam" id="PF09179">
    <property type="entry name" value="TilS"/>
    <property type="match status" value="1"/>
</dbReference>